<dbReference type="SUPFAM" id="SSF52540">
    <property type="entry name" value="P-loop containing nucleoside triphosphate hydrolases"/>
    <property type="match status" value="1"/>
</dbReference>
<proteinExistence type="predicted"/>
<evidence type="ECO:0000313" key="1">
    <source>
        <dbReference type="EMBL" id="SHL02820.1"/>
    </source>
</evidence>
<sequence>MSINTNSPAKSLENGKSKDKLKDLIFRDWEAEFTPRIQFEVKSRKEVFTFEDAVLKSIGRRTEFDELMISYSGFISSDPLLNNDYYKYVNSYAQGKELNLKYFKHNKTKLLEYYVKFDKDKKYNPFNKPQYESYVLFMMLKLKGHYKLEYDEVFNVKQVGSREYNPMTSIPSVIRGELPFEVKEFDIYRAFYTFLCNQLGIKQNADVYRLIDKRKFNTLLNLHSGCKNTTIAGVRSQLACVFGERVDEVITDKCFNNNGTLFNHLTVYEKQAIESFVTANNLKNFVRLHDGIFILSDAVCEVLELENVLFKIKECIKPPIENEIVNFYSSDGFGSDIKTSPKRYADFFIQEKFIRVSEAGNDTITIFKDSNNVINPFNYKTDLVPFCKYNINDFFTDGIENQIAKDSQNAIIQSLQLLTPIPLIYNQDTKTTCGIPFKNGFVELNFFDTIIKPYSEVSGFFAPHAAQQREFKFDNNQSVFEVFLCMVSTGKDSRTESLTDSENKTFHDFKSMFGYLLHTYKDESFNPAIILSDAKANDLSRNGGRGKSLITKAIAEVRTVMLKAGSEFDPNYLFNFSDLTKSHQVYVIDDVMAGFNYNSLYTQISGGINCHRKGKPATMIDFKESPKIIITTNWSYRVEENSTSTQRRFFEYQLTDYFNLKRTPKDVFGHVLFDEWDVKEWHRFYTFCFGCVELYFDNGLQRIEYNKIDDNYRANFNNDVMAGEMERIMSEVLILDHFTASDFMAIYKRHDSEFRFDHLFTHKNVKHLIDTYLKYHSIKMNYSQRLRQWQK</sequence>
<dbReference type="OrthoDB" id="840343at2"/>
<dbReference type="Proteomes" id="UP000184260">
    <property type="component" value="Unassembled WGS sequence"/>
</dbReference>
<dbReference type="AlphaFoldDB" id="A0A1M6XA06"/>
<protein>
    <submittedName>
        <fullName evidence="1">Uncharacterized protein</fullName>
    </submittedName>
</protein>
<keyword evidence="2" id="KW-1185">Reference proteome</keyword>
<dbReference type="EMBL" id="FRBU01000001">
    <property type="protein sequence ID" value="SHL02820.1"/>
    <property type="molecule type" value="Genomic_DNA"/>
</dbReference>
<reference evidence="2" key="1">
    <citation type="submission" date="2016-11" db="EMBL/GenBank/DDBJ databases">
        <authorList>
            <person name="Varghese N."/>
            <person name="Submissions S."/>
        </authorList>
    </citation>
    <scope>NUCLEOTIDE SEQUENCE [LARGE SCALE GENOMIC DNA]</scope>
    <source>
        <strain evidence="2">DSM 3661</strain>
    </source>
</reference>
<accession>A0A1M6XA06</accession>
<dbReference type="RefSeq" id="WP_073350937.1">
    <property type="nucleotide sequence ID" value="NZ_FRBU01000001.1"/>
</dbReference>
<dbReference type="InterPro" id="IPR027417">
    <property type="entry name" value="P-loop_NTPase"/>
</dbReference>
<dbReference type="STRING" id="69322.SAMN05443669_1001184"/>
<name>A0A1M6XA06_9FLAO</name>
<dbReference type="Gene3D" id="3.40.50.300">
    <property type="entry name" value="P-loop containing nucleotide triphosphate hydrolases"/>
    <property type="match status" value="1"/>
</dbReference>
<evidence type="ECO:0000313" key="2">
    <source>
        <dbReference type="Proteomes" id="UP000184260"/>
    </source>
</evidence>
<organism evidence="1 2">
    <name type="scientific">Flavobacterium xanthum</name>
    <dbReference type="NCBI Taxonomy" id="69322"/>
    <lineage>
        <taxon>Bacteria</taxon>
        <taxon>Pseudomonadati</taxon>
        <taxon>Bacteroidota</taxon>
        <taxon>Flavobacteriia</taxon>
        <taxon>Flavobacteriales</taxon>
        <taxon>Flavobacteriaceae</taxon>
        <taxon>Flavobacterium</taxon>
    </lineage>
</organism>
<gene>
    <name evidence="1" type="ORF">SAMN05443669_1001184</name>
</gene>